<evidence type="ECO:0000313" key="2">
    <source>
        <dbReference type="Proteomes" id="UP001597322"/>
    </source>
</evidence>
<comment type="caution">
    <text evidence="1">The sequence shown here is derived from an EMBL/GenBank/DDBJ whole genome shotgun (WGS) entry which is preliminary data.</text>
</comment>
<protein>
    <submittedName>
        <fullName evidence="1">Uncharacterized protein</fullName>
    </submittedName>
</protein>
<reference evidence="2" key="1">
    <citation type="journal article" date="2019" name="Int. J. Syst. Evol. Microbiol.">
        <title>The Global Catalogue of Microorganisms (GCM) 10K type strain sequencing project: providing services to taxonomists for standard genome sequencing and annotation.</title>
        <authorList>
            <consortium name="The Broad Institute Genomics Platform"/>
            <consortium name="The Broad Institute Genome Sequencing Center for Infectious Disease"/>
            <person name="Wu L."/>
            <person name="Ma J."/>
        </authorList>
    </citation>
    <scope>NUCLEOTIDE SEQUENCE [LARGE SCALE GENOMIC DNA]</scope>
    <source>
        <strain evidence="2">CG52</strain>
    </source>
</reference>
<dbReference type="EMBL" id="JBHUEQ010000004">
    <property type="protein sequence ID" value="MFD1744662.1"/>
    <property type="molecule type" value="Genomic_DNA"/>
</dbReference>
<keyword evidence="2" id="KW-1185">Reference proteome</keyword>
<evidence type="ECO:0000313" key="1">
    <source>
        <dbReference type="EMBL" id="MFD1744662.1"/>
    </source>
</evidence>
<accession>A0ABW4M173</accession>
<proteinExistence type="predicted"/>
<organism evidence="1 2">
    <name type="scientific">Rhizobium helianthi</name>
    <dbReference type="NCBI Taxonomy" id="1132695"/>
    <lineage>
        <taxon>Bacteria</taxon>
        <taxon>Pseudomonadati</taxon>
        <taxon>Pseudomonadota</taxon>
        <taxon>Alphaproteobacteria</taxon>
        <taxon>Hyphomicrobiales</taxon>
        <taxon>Rhizobiaceae</taxon>
        <taxon>Rhizobium/Agrobacterium group</taxon>
        <taxon>Rhizobium</taxon>
    </lineage>
</organism>
<dbReference type="RefSeq" id="WP_377396923.1">
    <property type="nucleotide sequence ID" value="NZ_JBHUEQ010000004.1"/>
</dbReference>
<gene>
    <name evidence="1" type="ORF">ACFSE1_04235</name>
</gene>
<sequence length="106" mass="12504">MRLETACKGFLREVLNHEKLKRYSLFRKRFFTGERLRNQFLIAQRKRTIVAAQHRLWKNTGKIRGKNANFLSFLPHFAVQDAILGLFEKESNYLLRKAVALHACLT</sequence>
<name>A0ABW4M173_9HYPH</name>
<dbReference type="Proteomes" id="UP001597322">
    <property type="component" value="Unassembled WGS sequence"/>
</dbReference>